<evidence type="ECO:0000313" key="2">
    <source>
        <dbReference type="EMBL" id="OGK53490.1"/>
    </source>
</evidence>
<dbReference type="Proteomes" id="UP000177418">
    <property type="component" value="Unassembled WGS sequence"/>
</dbReference>
<dbReference type="PANTHER" id="PTHR42831">
    <property type="entry name" value="FE-S PROTEIN MATURATION AUXILIARY FACTOR YITW"/>
    <property type="match status" value="1"/>
</dbReference>
<evidence type="ECO:0000313" key="3">
    <source>
        <dbReference type="Proteomes" id="UP000177418"/>
    </source>
</evidence>
<dbReference type="InterPro" id="IPR002744">
    <property type="entry name" value="MIP18-like"/>
</dbReference>
<reference evidence="2 3" key="1">
    <citation type="journal article" date="2016" name="Nat. Commun.">
        <title>Thousands of microbial genomes shed light on interconnected biogeochemical processes in an aquifer system.</title>
        <authorList>
            <person name="Anantharaman K."/>
            <person name="Brown C.T."/>
            <person name="Hug L.A."/>
            <person name="Sharon I."/>
            <person name="Castelle C.J."/>
            <person name="Probst A.J."/>
            <person name="Thomas B.C."/>
            <person name="Singh A."/>
            <person name="Wilkins M.J."/>
            <person name="Karaoz U."/>
            <person name="Brodie E.L."/>
            <person name="Williams K.H."/>
            <person name="Hubbard S.S."/>
            <person name="Banfield J.F."/>
        </authorList>
    </citation>
    <scope>NUCLEOTIDE SEQUENCE [LARGE SCALE GENOMIC DNA]</scope>
</reference>
<name>A0A1F7JD02_9BACT</name>
<feature type="domain" description="MIP18 family-like" evidence="1">
    <location>
        <begin position="14"/>
        <end position="80"/>
    </location>
</feature>
<proteinExistence type="predicted"/>
<dbReference type="EMBL" id="MGAV01000018">
    <property type="protein sequence ID" value="OGK53490.1"/>
    <property type="molecule type" value="Genomic_DNA"/>
</dbReference>
<gene>
    <name evidence="2" type="ORF">A3H78_04665</name>
</gene>
<protein>
    <recommendedName>
        <fullName evidence="1">MIP18 family-like domain-containing protein</fullName>
    </recommendedName>
</protein>
<evidence type="ECO:0000259" key="1">
    <source>
        <dbReference type="Pfam" id="PF01883"/>
    </source>
</evidence>
<organism evidence="2 3">
    <name type="scientific">Candidatus Roizmanbacteria bacterium RIFCSPLOWO2_02_FULL_36_11</name>
    <dbReference type="NCBI Taxonomy" id="1802071"/>
    <lineage>
        <taxon>Bacteria</taxon>
        <taxon>Candidatus Roizmaniibacteriota</taxon>
    </lineage>
</organism>
<dbReference type="Gene3D" id="3.30.300.130">
    <property type="entry name" value="Fe-S cluster assembly (FSCA)"/>
    <property type="match status" value="1"/>
</dbReference>
<sequence length="103" mass="11732">MKRKRSKLENKLFKKLEEVIDPELRISIVDLGLVYSVTEKDGLVDIVMTLTTMGCPLYEVIDLEIKEKLKTIAQVKKVEVNLVFDPPWSIDLMTPQGKAMLGI</sequence>
<accession>A0A1F7JD02</accession>
<dbReference type="InterPro" id="IPR034904">
    <property type="entry name" value="FSCA_dom_sf"/>
</dbReference>
<dbReference type="InterPro" id="IPR052339">
    <property type="entry name" value="Fe-S_Maturation_MIP18"/>
</dbReference>
<comment type="caution">
    <text evidence="2">The sequence shown here is derived from an EMBL/GenBank/DDBJ whole genome shotgun (WGS) entry which is preliminary data.</text>
</comment>
<dbReference type="PANTHER" id="PTHR42831:SF1">
    <property type="entry name" value="FE-S PROTEIN MATURATION AUXILIARY FACTOR YITW"/>
    <property type="match status" value="1"/>
</dbReference>
<dbReference type="SUPFAM" id="SSF117916">
    <property type="entry name" value="Fe-S cluster assembly (FSCA) domain-like"/>
    <property type="match status" value="1"/>
</dbReference>
<dbReference type="AlphaFoldDB" id="A0A1F7JD02"/>
<dbReference type="Pfam" id="PF01883">
    <property type="entry name" value="FeS_assembly_P"/>
    <property type="match status" value="1"/>
</dbReference>